<evidence type="ECO:0000313" key="8">
    <source>
        <dbReference type="EMBL" id="KAK7575509.1"/>
    </source>
</evidence>
<keyword evidence="2 6" id="KW-0808">Transferase</keyword>
<dbReference type="GO" id="GO:0006400">
    <property type="term" value="P:tRNA modification"/>
    <property type="evidence" value="ECO:0007669"/>
    <property type="project" value="InterPro"/>
</dbReference>
<dbReference type="GO" id="GO:0005829">
    <property type="term" value="C:cytosol"/>
    <property type="evidence" value="ECO:0007669"/>
    <property type="project" value="TreeGrafter"/>
</dbReference>
<feature type="region of interest" description="RNA binding" evidence="6">
    <location>
        <begin position="254"/>
        <end position="260"/>
    </location>
</feature>
<dbReference type="EMBL" id="JBBCAQ010000036">
    <property type="protein sequence ID" value="KAK7575509.1"/>
    <property type="molecule type" value="Genomic_DNA"/>
</dbReference>
<feature type="binding site" evidence="6">
    <location>
        <position position="313"/>
    </location>
    <ligand>
        <name>Zn(2+)</name>
        <dbReference type="ChEBI" id="CHEBI:29105"/>
    </ligand>
</feature>
<name>A0AAN9XYW5_9HEMI</name>
<gene>
    <name evidence="8" type="ORF">V9T40_011795</name>
</gene>
<keyword evidence="3 6" id="KW-0819">tRNA processing</keyword>
<dbReference type="AlphaFoldDB" id="A0AAN9XYW5"/>
<reference evidence="8 9" key="1">
    <citation type="submission" date="2024-03" db="EMBL/GenBank/DDBJ databases">
        <title>Adaptation during the transition from Ophiocordyceps entomopathogen to insect associate is accompanied by gene loss and intensified selection.</title>
        <authorList>
            <person name="Ward C.M."/>
            <person name="Onetto C.A."/>
            <person name="Borneman A.R."/>
        </authorList>
    </citation>
    <scope>NUCLEOTIDE SEQUENCE [LARGE SCALE GENOMIC DNA]</scope>
    <source>
        <strain evidence="8">AWRI1</strain>
        <tissue evidence="8">Single Adult Female</tissue>
    </source>
</reference>
<comment type="catalytic activity">
    <reaction evidence="6">
        <text>guanosine(34) in tRNA + queuine = queuosine(34) in tRNA + guanine</text>
        <dbReference type="Rhea" id="RHEA:16633"/>
        <dbReference type="Rhea" id="RHEA-COMP:10341"/>
        <dbReference type="Rhea" id="RHEA-COMP:18571"/>
        <dbReference type="ChEBI" id="CHEBI:16235"/>
        <dbReference type="ChEBI" id="CHEBI:17433"/>
        <dbReference type="ChEBI" id="CHEBI:74269"/>
        <dbReference type="ChEBI" id="CHEBI:194431"/>
        <dbReference type="EC" id="2.4.2.64"/>
    </reaction>
</comment>
<evidence type="ECO:0000256" key="1">
    <source>
        <dbReference type="ARBA" id="ARBA00022676"/>
    </source>
</evidence>
<feature type="binding site" evidence="6">
    <location>
        <position position="153"/>
    </location>
    <ligand>
        <name>substrate</name>
    </ligand>
</feature>
<comment type="similarity">
    <text evidence="6">Belongs to the queuine tRNA-ribosyltransferase family.</text>
</comment>
<dbReference type="EC" id="2.4.2.64" evidence="6"/>
<evidence type="ECO:0000313" key="9">
    <source>
        <dbReference type="Proteomes" id="UP001367676"/>
    </source>
</evidence>
<feature type="binding site" evidence="6">
    <location>
        <position position="311"/>
    </location>
    <ligand>
        <name>Zn(2+)</name>
        <dbReference type="ChEBI" id="CHEBI:29105"/>
    </ligand>
</feature>
<keyword evidence="5 6" id="KW-0862">Zinc</keyword>
<feature type="active site" description="Nucleophile" evidence="6">
    <location>
        <position position="273"/>
    </location>
</feature>
<sequence length="400" mass="44622">MAQAAKSSLKFTILAECNTSLARTGVMNLPHHAVETPVFMPVGTQGTLKGILPDQLEELGYQIILGNTYHLGMRPGPDLLKKAGGLHKFMGWDRALLTDSGGFQMVSLLKLAEITEDGVKFKSPYGADDCMLTPEESIRIQNAIGADIIMQLDDVVESTLSGPRVEESTYRTSRWLDRCLSAHERPDDQTIFPIVQGASDPDLRLISTRMHMEKDVKGFALGGLSGGEAKSVFWKMVLVSTKILPKDKPRYIMGVGFATDIVICCALGADMFDCVFPTRTARFGCALTASGQMNLRQKKYKFDFQPIDSECECLTCKRHTRAYLNSIVTVQPTACHLLTIHNLYFQMSLMRSIRQSIKDQRFPEFVRSYMNKAYPSGKFPHWILKSLRTVNIDLSSDSKS</sequence>
<evidence type="ECO:0000256" key="3">
    <source>
        <dbReference type="ARBA" id="ARBA00022694"/>
    </source>
</evidence>
<dbReference type="InterPro" id="IPR036511">
    <property type="entry name" value="TGT-like_sf"/>
</dbReference>
<accession>A0AAN9XYW5</accession>
<evidence type="ECO:0000256" key="2">
    <source>
        <dbReference type="ARBA" id="ARBA00022679"/>
    </source>
</evidence>
<organism evidence="8 9">
    <name type="scientific">Parthenolecanium corni</name>
    <dbReference type="NCBI Taxonomy" id="536013"/>
    <lineage>
        <taxon>Eukaryota</taxon>
        <taxon>Metazoa</taxon>
        <taxon>Ecdysozoa</taxon>
        <taxon>Arthropoda</taxon>
        <taxon>Hexapoda</taxon>
        <taxon>Insecta</taxon>
        <taxon>Pterygota</taxon>
        <taxon>Neoptera</taxon>
        <taxon>Paraneoptera</taxon>
        <taxon>Hemiptera</taxon>
        <taxon>Sternorrhyncha</taxon>
        <taxon>Coccoidea</taxon>
        <taxon>Coccidae</taxon>
        <taxon>Parthenolecanium</taxon>
    </lineage>
</organism>
<comment type="caution">
    <text evidence="8">The sequence shown here is derived from an EMBL/GenBank/DDBJ whole genome shotgun (WGS) entry which is preliminary data.</text>
</comment>
<dbReference type="GO" id="GO:0008479">
    <property type="term" value="F:tRNA-guanosine(34) queuine transglycosylase activity"/>
    <property type="evidence" value="ECO:0007669"/>
    <property type="project" value="UniProtKB-UniRule"/>
</dbReference>
<comment type="subcellular location">
    <subcellularLocation>
        <location evidence="6">Cytoplasm</location>
    </subcellularLocation>
</comment>
<dbReference type="PANTHER" id="PTHR43530">
    <property type="entry name" value="QUEUINE TRNA-RIBOSYLTRANSFERASE CATALYTIC SUBUNIT 1"/>
    <property type="match status" value="1"/>
</dbReference>
<evidence type="ECO:0000256" key="4">
    <source>
        <dbReference type="ARBA" id="ARBA00022723"/>
    </source>
</evidence>
<comment type="cofactor">
    <cofactor evidence="6">
        <name>Zn(2+)</name>
        <dbReference type="ChEBI" id="CHEBI:29105"/>
    </cofactor>
</comment>
<feature type="binding site" evidence="6">
    <location>
        <position position="316"/>
    </location>
    <ligand>
        <name>Zn(2+)</name>
        <dbReference type="ChEBI" id="CHEBI:29105"/>
    </ligand>
</feature>
<feature type="region of interest" description="RNA binding; important for wobble base 34 recognition" evidence="6">
    <location>
        <begin position="278"/>
        <end position="282"/>
    </location>
</feature>
<evidence type="ECO:0000256" key="6">
    <source>
        <dbReference type="HAMAP-Rule" id="MF_03218"/>
    </source>
</evidence>
<protein>
    <recommendedName>
        <fullName evidence="6">Queuine tRNA-ribosyltransferase catalytic subunit 1</fullName>
        <ecNumber evidence="6">2.4.2.64</ecNumber>
    </recommendedName>
    <alternativeName>
        <fullName evidence="6">Guanine insertion enzyme</fullName>
    </alternativeName>
    <alternativeName>
        <fullName evidence="6">tRNA-guanine transglycosylase</fullName>
    </alternativeName>
</protein>
<dbReference type="Proteomes" id="UP001367676">
    <property type="component" value="Unassembled WGS sequence"/>
</dbReference>
<keyword evidence="1 6" id="KW-0328">Glycosyltransferase</keyword>
<feature type="binding site" evidence="6">
    <location>
        <position position="223"/>
    </location>
    <ligand>
        <name>substrate</name>
    </ligand>
</feature>
<dbReference type="HAMAP" id="MF_00168">
    <property type="entry name" value="Q_tRNA_Tgt"/>
    <property type="match status" value="1"/>
</dbReference>
<evidence type="ECO:0000256" key="5">
    <source>
        <dbReference type="ARBA" id="ARBA00022833"/>
    </source>
</evidence>
<feature type="active site" description="Proton acceptor" evidence="6">
    <location>
        <position position="99"/>
    </location>
</feature>
<feature type="binding site" evidence="6">
    <location>
        <position position="196"/>
    </location>
    <ligand>
        <name>substrate</name>
    </ligand>
</feature>
<dbReference type="GO" id="GO:0046872">
    <property type="term" value="F:metal ion binding"/>
    <property type="evidence" value="ECO:0007669"/>
    <property type="project" value="UniProtKB-KW"/>
</dbReference>
<feature type="binding site" evidence="6">
    <location>
        <position position="341"/>
    </location>
    <ligand>
        <name>Zn(2+)</name>
        <dbReference type="ChEBI" id="CHEBI:29105"/>
    </ligand>
</feature>
<dbReference type="Pfam" id="PF01702">
    <property type="entry name" value="TGT"/>
    <property type="match status" value="1"/>
</dbReference>
<keyword evidence="6" id="KW-0963">Cytoplasm</keyword>
<keyword evidence="9" id="KW-1185">Reference proteome</keyword>
<dbReference type="InterPro" id="IPR004803">
    <property type="entry name" value="TGT"/>
</dbReference>
<evidence type="ECO:0000259" key="7">
    <source>
        <dbReference type="Pfam" id="PF01702"/>
    </source>
</evidence>
<feature type="binding site" evidence="6">
    <location>
        <begin position="99"/>
        <end position="103"/>
    </location>
    <ligand>
        <name>substrate</name>
    </ligand>
</feature>
<keyword evidence="4 6" id="KW-0479">Metal-binding</keyword>
<dbReference type="Gene3D" id="3.20.20.105">
    <property type="entry name" value="Queuine tRNA-ribosyltransferase-like"/>
    <property type="match status" value="1"/>
</dbReference>
<comment type="function">
    <text evidence="6">Catalytic subunit of the queuine tRNA-ribosyltransferase (TGT) that catalyzes the base-exchange of a guanine (G) residue with queuine (Q) at position 34 (anticodon wobble position) in tRNAs with GU(N) anticodons (tRNA-Asp, -Asn, -His and -Tyr), resulting in the hypermodified nucleoside queuosine (7-(((4,5-cis-dihydroxy-2-cyclopenten-1-yl)amino)methyl)-7-deazaguanosine). Catalysis occurs through a double-displacement mechanism. The nucleophile active site attacks the C1' of nucleotide 34 to detach the guanine base from the RNA, forming a covalent enzyme-RNA intermediate. The proton acceptor active site deprotonates the incoming queuine, allowing a nucleophilic attack on the C1' of the ribose to form the product.</text>
</comment>
<dbReference type="InterPro" id="IPR002616">
    <property type="entry name" value="tRNA_ribo_trans-like"/>
</dbReference>
<comment type="subunit">
    <text evidence="6">Heterodimer of a catalytic subunit and an accessory subunit.</text>
</comment>
<proteinExistence type="inferred from homology"/>
<feature type="domain" description="tRNA-guanine(15) transglycosylase-like" evidence="7">
    <location>
        <begin position="20"/>
        <end position="373"/>
    </location>
</feature>
<dbReference type="NCBIfam" id="TIGR00449">
    <property type="entry name" value="tgt_general"/>
    <property type="match status" value="1"/>
</dbReference>
<dbReference type="NCBIfam" id="TIGR00430">
    <property type="entry name" value="Q_tRNA_tgt"/>
    <property type="match status" value="1"/>
</dbReference>
<dbReference type="PANTHER" id="PTHR43530:SF1">
    <property type="entry name" value="QUEUINE TRNA-RIBOSYLTRANSFERASE CATALYTIC SUBUNIT 1"/>
    <property type="match status" value="1"/>
</dbReference>
<dbReference type="SUPFAM" id="SSF51713">
    <property type="entry name" value="tRNA-guanine transglycosylase"/>
    <property type="match status" value="1"/>
</dbReference>